<feature type="domain" description="HTH araC/xylS-type" evidence="5">
    <location>
        <begin position="143"/>
        <end position="242"/>
    </location>
</feature>
<dbReference type="PROSITE" id="PS01124">
    <property type="entry name" value="HTH_ARAC_FAMILY_2"/>
    <property type="match status" value="1"/>
</dbReference>
<keyword evidence="3" id="KW-0804">Transcription</keyword>
<evidence type="ECO:0000313" key="7">
    <source>
        <dbReference type="Proteomes" id="UP000598174"/>
    </source>
</evidence>
<dbReference type="InterPro" id="IPR009057">
    <property type="entry name" value="Homeodomain-like_sf"/>
</dbReference>
<sequence>MLDHSLLVRTPFGRVAAVRCPGDHPAWSPEEPVTSASVVLVRRGVFLRSVDGRTSVADVTTGYLQRPGECQRVAHPAGADVCTALTVPDDLADRLAHAGAAVHVSAAADLAHRHLLADPTPDRVAELIDALLPASPALSWPRAAAIDEVRVRLHADPSSDLPTLAAAVGWSPWHLSRMFRRTTGCTLRAYRRHLRVRAALDELPDAPDLADLAVRTGFADQSHMTRAVRQETGRTPAALARSLHPPAK</sequence>
<dbReference type="Gene3D" id="1.10.10.60">
    <property type="entry name" value="Homeodomain-like"/>
    <property type="match status" value="1"/>
</dbReference>
<dbReference type="EMBL" id="BOMM01000009">
    <property type="protein sequence ID" value="GIE09445.1"/>
    <property type="molecule type" value="Genomic_DNA"/>
</dbReference>
<evidence type="ECO:0000313" key="6">
    <source>
        <dbReference type="EMBL" id="GIE09445.1"/>
    </source>
</evidence>
<dbReference type="SUPFAM" id="SSF46689">
    <property type="entry name" value="Homeodomain-like"/>
    <property type="match status" value="2"/>
</dbReference>
<evidence type="ECO:0000256" key="4">
    <source>
        <dbReference type="SAM" id="MobiDB-lite"/>
    </source>
</evidence>
<keyword evidence="7" id="KW-1185">Reference proteome</keyword>
<dbReference type="GO" id="GO:0003700">
    <property type="term" value="F:DNA-binding transcription factor activity"/>
    <property type="evidence" value="ECO:0007669"/>
    <property type="project" value="InterPro"/>
</dbReference>
<dbReference type="GO" id="GO:0043565">
    <property type="term" value="F:sequence-specific DNA binding"/>
    <property type="evidence" value="ECO:0007669"/>
    <property type="project" value="InterPro"/>
</dbReference>
<dbReference type="Pfam" id="PF12833">
    <property type="entry name" value="HTH_18"/>
    <property type="match status" value="1"/>
</dbReference>
<keyword evidence="2" id="KW-0238">DNA-binding</keyword>
<organism evidence="6 7">
    <name type="scientific">Paractinoplanes ferrugineus</name>
    <dbReference type="NCBI Taxonomy" id="113564"/>
    <lineage>
        <taxon>Bacteria</taxon>
        <taxon>Bacillati</taxon>
        <taxon>Actinomycetota</taxon>
        <taxon>Actinomycetes</taxon>
        <taxon>Micromonosporales</taxon>
        <taxon>Micromonosporaceae</taxon>
        <taxon>Paractinoplanes</taxon>
    </lineage>
</organism>
<keyword evidence="1" id="KW-0805">Transcription regulation</keyword>
<evidence type="ECO:0000256" key="2">
    <source>
        <dbReference type="ARBA" id="ARBA00023125"/>
    </source>
</evidence>
<reference evidence="6" key="1">
    <citation type="submission" date="2021-01" db="EMBL/GenBank/DDBJ databases">
        <title>Whole genome shotgun sequence of Actinoplanes ferrugineus NBRC 15555.</title>
        <authorList>
            <person name="Komaki H."/>
            <person name="Tamura T."/>
        </authorList>
    </citation>
    <scope>NUCLEOTIDE SEQUENCE</scope>
    <source>
        <strain evidence="6">NBRC 15555</strain>
    </source>
</reference>
<dbReference type="SMART" id="SM00342">
    <property type="entry name" value="HTH_ARAC"/>
    <property type="match status" value="1"/>
</dbReference>
<dbReference type="RefSeq" id="WP_203816056.1">
    <property type="nucleotide sequence ID" value="NZ_BAAABP010000007.1"/>
</dbReference>
<dbReference type="AlphaFoldDB" id="A0A919IUY9"/>
<dbReference type="InterPro" id="IPR018060">
    <property type="entry name" value="HTH_AraC"/>
</dbReference>
<dbReference type="PANTHER" id="PTHR46796">
    <property type="entry name" value="HTH-TYPE TRANSCRIPTIONAL ACTIVATOR RHAS-RELATED"/>
    <property type="match status" value="1"/>
</dbReference>
<gene>
    <name evidence="6" type="ORF">Afe05nite_12850</name>
</gene>
<feature type="region of interest" description="Disordered" evidence="4">
    <location>
        <begin position="222"/>
        <end position="248"/>
    </location>
</feature>
<protein>
    <submittedName>
        <fullName evidence="6">AraC family transcriptional regulator</fullName>
    </submittedName>
</protein>
<evidence type="ECO:0000259" key="5">
    <source>
        <dbReference type="PROSITE" id="PS01124"/>
    </source>
</evidence>
<dbReference type="InterPro" id="IPR050204">
    <property type="entry name" value="AraC_XylS_family_regulators"/>
</dbReference>
<accession>A0A919IUY9</accession>
<proteinExistence type="predicted"/>
<name>A0A919IUY9_9ACTN</name>
<comment type="caution">
    <text evidence="6">The sequence shown here is derived from an EMBL/GenBank/DDBJ whole genome shotgun (WGS) entry which is preliminary data.</text>
</comment>
<evidence type="ECO:0000256" key="3">
    <source>
        <dbReference type="ARBA" id="ARBA00023163"/>
    </source>
</evidence>
<dbReference type="Proteomes" id="UP000598174">
    <property type="component" value="Unassembled WGS sequence"/>
</dbReference>
<evidence type="ECO:0000256" key="1">
    <source>
        <dbReference type="ARBA" id="ARBA00023015"/>
    </source>
</evidence>